<dbReference type="EMBL" id="VSRR010066466">
    <property type="protein sequence ID" value="MPC84802.1"/>
    <property type="molecule type" value="Genomic_DNA"/>
</dbReference>
<comment type="caution">
    <text evidence="1">The sequence shown here is derived from an EMBL/GenBank/DDBJ whole genome shotgun (WGS) entry which is preliminary data.</text>
</comment>
<dbReference type="AlphaFoldDB" id="A0A5B7ILT2"/>
<proteinExistence type="predicted"/>
<reference evidence="1 2" key="1">
    <citation type="submission" date="2019-05" db="EMBL/GenBank/DDBJ databases">
        <title>Another draft genome of Portunus trituberculatus and its Hox gene families provides insights of decapod evolution.</title>
        <authorList>
            <person name="Jeong J.-H."/>
            <person name="Song I."/>
            <person name="Kim S."/>
            <person name="Choi T."/>
            <person name="Kim D."/>
            <person name="Ryu S."/>
            <person name="Kim W."/>
        </authorList>
    </citation>
    <scope>NUCLEOTIDE SEQUENCE [LARGE SCALE GENOMIC DNA]</scope>
    <source>
        <tissue evidence="1">Muscle</tissue>
    </source>
</reference>
<name>A0A5B7ILT2_PORTR</name>
<accession>A0A5B7ILT2</accession>
<evidence type="ECO:0000313" key="1">
    <source>
        <dbReference type="EMBL" id="MPC84802.1"/>
    </source>
</evidence>
<keyword evidence="2" id="KW-1185">Reference proteome</keyword>
<protein>
    <submittedName>
        <fullName evidence="1">Uncharacterized protein</fullName>
    </submittedName>
</protein>
<sequence length="43" mass="4904">MSPYTGKGTNLDWPTHLHKCRPSTRTADCHTDPQPVSQLLIWL</sequence>
<dbReference type="Proteomes" id="UP000324222">
    <property type="component" value="Unassembled WGS sequence"/>
</dbReference>
<evidence type="ECO:0000313" key="2">
    <source>
        <dbReference type="Proteomes" id="UP000324222"/>
    </source>
</evidence>
<organism evidence="1 2">
    <name type="scientific">Portunus trituberculatus</name>
    <name type="common">Swimming crab</name>
    <name type="synonym">Neptunus trituberculatus</name>
    <dbReference type="NCBI Taxonomy" id="210409"/>
    <lineage>
        <taxon>Eukaryota</taxon>
        <taxon>Metazoa</taxon>
        <taxon>Ecdysozoa</taxon>
        <taxon>Arthropoda</taxon>
        <taxon>Crustacea</taxon>
        <taxon>Multicrustacea</taxon>
        <taxon>Malacostraca</taxon>
        <taxon>Eumalacostraca</taxon>
        <taxon>Eucarida</taxon>
        <taxon>Decapoda</taxon>
        <taxon>Pleocyemata</taxon>
        <taxon>Brachyura</taxon>
        <taxon>Eubrachyura</taxon>
        <taxon>Portunoidea</taxon>
        <taxon>Portunidae</taxon>
        <taxon>Portuninae</taxon>
        <taxon>Portunus</taxon>
    </lineage>
</organism>
<gene>
    <name evidence="1" type="ORF">E2C01_079552</name>
</gene>